<dbReference type="CDD" id="cd08835">
    <property type="entry name" value="ArfGap_ACAP"/>
    <property type="match status" value="1"/>
</dbReference>
<dbReference type="FunFam" id="2.30.29.30:FF:000026">
    <property type="entry name" value="Arf-GAP with coiled-coil, ANK repeat and PH domain-containing protein 2"/>
    <property type="match status" value="1"/>
</dbReference>
<dbReference type="Gene3D" id="1.20.1270.60">
    <property type="entry name" value="Arfaptin homology (AH) domain/BAR domain"/>
    <property type="match status" value="1"/>
</dbReference>
<dbReference type="InterPro" id="IPR001849">
    <property type="entry name" value="PH_domain"/>
</dbReference>
<feature type="compositionally biased region" description="Polar residues" evidence="15">
    <location>
        <begin position="525"/>
        <end position="538"/>
    </location>
</feature>
<dbReference type="Gene3D" id="2.30.29.30">
    <property type="entry name" value="Pleckstrin-homology domain (PH domain)/Phosphotyrosine-binding domain (PTB)"/>
    <property type="match status" value="1"/>
</dbReference>
<dbReference type="InterPro" id="IPR045258">
    <property type="entry name" value="ACAP1/2/3-like"/>
</dbReference>
<dbReference type="EMBL" id="AFYH01019037">
    <property type="status" value="NOT_ANNOTATED_CDS"/>
    <property type="molecule type" value="Genomic_DNA"/>
</dbReference>
<proteinExistence type="predicted"/>
<dbReference type="EMBL" id="AFYH01019035">
    <property type="status" value="NOT_ANNOTATED_CDS"/>
    <property type="molecule type" value="Genomic_DNA"/>
</dbReference>
<name>H3B7P4_LATCH</name>
<dbReference type="GO" id="GO:0005886">
    <property type="term" value="C:plasma membrane"/>
    <property type="evidence" value="ECO:0007669"/>
    <property type="project" value="UniProtKB-SubCell"/>
</dbReference>
<evidence type="ECO:0000256" key="10">
    <source>
        <dbReference type="ARBA" id="ARBA00023043"/>
    </source>
</evidence>
<dbReference type="InterPro" id="IPR038508">
    <property type="entry name" value="ArfGAP_dom_sf"/>
</dbReference>
<dbReference type="InParanoid" id="H3B7P4"/>
<dbReference type="Gene3D" id="1.10.220.150">
    <property type="entry name" value="Arf GTPase activating protein"/>
    <property type="match status" value="1"/>
</dbReference>
<dbReference type="GO" id="GO:0010008">
    <property type="term" value="C:endosome membrane"/>
    <property type="evidence" value="ECO:0007669"/>
    <property type="project" value="UniProtKB-SubCell"/>
</dbReference>
<dbReference type="InterPro" id="IPR004148">
    <property type="entry name" value="BAR_dom"/>
</dbReference>
<dbReference type="Proteomes" id="UP000008672">
    <property type="component" value="Unassembled WGS sequence"/>
</dbReference>
<evidence type="ECO:0000256" key="6">
    <source>
        <dbReference type="ARBA" id="ARBA00022737"/>
    </source>
</evidence>
<dbReference type="SMART" id="SM00105">
    <property type="entry name" value="ArfGap"/>
    <property type="match status" value="1"/>
</dbReference>
<keyword evidence="8 13" id="KW-0863">Zinc-finger</keyword>
<feature type="compositionally biased region" description="Low complexity" evidence="15">
    <location>
        <begin position="539"/>
        <end position="555"/>
    </location>
</feature>
<evidence type="ECO:0000256" key="9">
    <source>
        <dbReference type="ARBA" id="ARBA00022833"/>
    </source>
</evidence>
<evidence type="ECO:0000256" key="2">
    <source>
        <dbReference type="ARBA" id="ARBA00004481"/>
    </source>
</evidence>
<evidence type="ECO:0000256" key="12">
    <source>
        <dbReference type="ARBA" id="ARBA00023136"/>
    </source>
</evidence>
<keyword evidence="3 14" id="KW-0343">GTPase activation</keyword>
<keyword evidence="19" id="KW-1185">Reference proteome</keyword>
<comment type="subcellular location">
    <subcellularLocation>
        <location evidence="1">Cell membrane</location>
    </subcellularLocation>
    <subcellularLocation>
        <location evidence="2 14">Endosome membrane</location>
        <topology evidence="2 14">Peripheral membrane protein</topology>
    </subcellularLocation>
</comment>
<organism evidence="18 19">
    <name type="scientific">Latimeria chalumnae</name>
    <name type="common">Coelacanth</name>
    <dbReference type="NCBI Taxonomy" id="7897"/>
    <lineage>
        <taxon>Eukaryota</taxon>
        <taxon>Metazoa</taxon>
        <taxon>Chordata</taxon>
        <taxon>Craniata</taxon>
        <taxon>Vertebrata</taxon>
        <taxon>Euteleostomi</taxon>
        <taxon>Coelacanthiformes</taxon>
        <taxon>Coelacanthidae</taxon>
        <taxon>Latimeria</taxon>
    </lineage>
</organism>
<dbReference type="SUPFAM" id="SSF103657">
    <property type="entry name" value="BAR/IMD domain-like"/>
    <property type="match status" value="1"/>
</dbReference>
<reference evidence="19" key="1">
    <citation type="submission" date="2011-08" db="EMBL/GenBank/DDBJ databases">
        <title>The draft genome of Latimeria chalumnae.</title>
        <authorList>
            <person name="Di Palma F."/>
            <person name="Alfoldi J."/>
            <person name="Johnson J."/>
            <person name="Berlin A."/>
            <person name="Gnerre S."/>
            <person name="Jaffe D."/>
            <person name="MacCallum I."/>
            <person name="Young S."/>
            <person name="Walker B.J."/>
            <person name="Lander E."/>
            <person name="Lindblad-Toh K."/>
        </authorList>
    </citation>
    <scope>NUCLEOTIDE SEQUENCE [LARGE SCALE GENOMIC DNA]</scope>
    <source>
        <strain evidence="19">Wild caught</strain>
    </source>
</reference>
<dbReference type="Pfam" id="PF00169">
    <property type="entry name" value="PH"/>
    <property type="match status" value="1"/>
</dbReference>
<evidence type="ECO:0000256" key="7">
    <source>
        <dbReference type="ARBA" id="ARBA00022753"/>
    </source>
</evidence>
<evidence type="ECO:0000256" key="14">
    <source>
        <dbReference type="RuleBase" id="RU369028"/>
    </source>
</evidence>
<dbReference type="GO" id="GO:0008270">
    <property type="term" value="F:zinc ion binding"/>
    <property type="evidence" value="ECO:0007669"/>
    <property type="project" value="UniProtKB-KW"/>
</dbReference>
<evidence type="ECO:0000259" key="17">
    <source>
        <dbReference type="PROSITE" id="PS50115"/>
    </source>
</evidence>
<dbReference type="EMBL" id="AFYH01019030">
    <property type="status" value="NOT_ANNOTATED_CDS"/>
    <property type="molecule type" value="Genomic_DNA"/>
</dbReference>
<dbReference type="EMBL" id="AFYH01019028">
    <property type="status" value="NOT_ANNOTATED_CDS"/>
    <property type="molecule type" value="Genomic_DNA"/>
</dbReference>
<dbReference type="PRINTS" id="PR00405">
    <property type="entry name" value="REVINTRACTNG"/>
</dbReference>
<keyword evidence="11" id="KW-0175">Coiled coil</keyword>
<dbReference type="Pfam" id="PF01412">
    <property type="entry name" value="ArfGap"/>
    <property type="match status" value="1"/>
</dbReference>
<feature type="compositionally biased region" description="Basic and acidic residues" evidence="15">
    <location>
        <begin position="508"/>
        <end position="523"/>
    </location>
</feature>
<comment type="function">
    <text evidence="14">GTPase-activating protein for the ADP ribosylation factor family.</text>
</comment>
<dbReference type="FunCoup" id="H3B7P4">
    <property type="interactions" value="2318"/>
</dbReference>
<keyword evidence="9 14" id="KW-0862">Zinc</keyword>
<feature type="region of interest" description="Disordered" evidence="15">
    <location>
        <begin position="500"/>
        <end position="557"/>
    </location>
</feature>
<dbReference type="GO" id="GO:0005096">
    <property type="term" value="F:GTPase activator activity"/>
    <property type="evidence" value="ECO:0007669"/>
    <property type="project" value="UniProtKB-KW"/>
</dbReference>
<evidence type="ECO:0000259" key="16">
    <source>
        <dbReference type="PROSITE" id="PS50003"/>
    </source>
</evidence>
<comment type="activity regulation">
    <text evidence="14">GAP activity stimulated by phosphatidylinositol 4,5-bisphosphate (PIP2) and phosphatidic acid.</text>
</comment>
<dbReference type="EMBL" id="AFYH01019031">
    <property type="status" value="NOT_ANNOTATED_CDS"/>
    <property type="molecule type" value="Genomic_DNA"/>
</dbReference>
<comment type="domain">
    <text evidence="14">The BAR domain mediates homodimerization, it can neither bind membrane nor impart curvature, but instead requires the neighboring PH domain to achieve these functions.</text>
</comment>
<dbReference type="SMART" id="SM00233">
    <property type="entry name" value="PH"/>
    <property type="match status" value="1"/>
</dbReference>
<dbReference type="Bgee" id="ENSLACG00000015785">
    <property type="expression patterns" value="Expressed in muscle tissue and 2 other cell types or tissues"/>
</dbReference>
<evidence type="ECO:0000256" key="8">
    <source>
        <dbReference type="ARBA" id="ARBA00022771"/>
    </source>
</evidence>
<evidence type="ECO:0000256" key="13">
    <source>
        <dbReference type="PROSITE-ProRule" id="PRU00288"/>
    </source>
</evidence>
<evidence type="ECO:0000256" key="15">
    <source>
        <dbReference type="SAM" id="MobiDB-lite"/>
    </source>
</evidence>
<keyword evidence="6 14" id="KW-0677">Repeat</keyword>
<reference evidence="18" key="2">
    <citation type="submission" date="2025-08" db="UniProtKB">
        <authorList>
            <consortium name="Ensembl"/>
        </authorList>
    </citation>
    <scope>IDENTIFICATION</scope>
</reference>
<evidence type="ECO:0000256" key="5">
    <source>
        <dbReference type="ARBA" id="ARBA00022723"/>
    </source>
</evidence>
<gene>
    <name evidence="18" type="primary">ACAP2</name>
</gene>
<dbReference type="EMBL" id="AFYH01019033">
    <property type="status" value="NOT_ANNOTATED_CDS"/>
    <property type="molecule type" value="Genomic_DNA"/>
</dbReference>
<dbReference type="EMBL" id="AFYH01019034">
    <property type="status" value="NOT_ANNOTATED_CDS"/>
    <property type="molecule type" value="Genomic_DNA"/>
</dbReference>
<dbReference type="InterPro" id="IPR027267">
    <property type="entry name" value="AH/BAR_dom_sf"/>
</dbReference>
<evidence type="ECO:0000256" key="4">
    <source>
        <dbReference type="ARBA" id="ARBA00022475"/>
    </source>
</evidence>
<dbReference type="PANTHER" id="PTHR23180:SF241">
    <property type="entry name" value="ARF-GAP WITH COILED-COIL, ANK REPEAT AND PH DOMAIN-CONTAINING PROTEIN 2"/>
    <property type="match status" value="1"/>
</dbReference>
<evidence type="ECO:0000256" key="3">
    <source>
        <dbReference type="ARBA" id="ARBA00022468"/>
    </source>
</evidence>
<dbReference type="EMBL" id="AFYH01019036">
    <property type="status" value="NOT_ANNOTATED_CDS"/>
    <property type="molecule type" value="Genomic_DNA"/>
</dbReference>
<sequence>CVYSVHRLAGSVHVKHLICVFQILFDQAQRSIKSQLQAFVKEDLKRFKDAKKQFDKVSEEKENALVKNAQAPRNKLHEAEEATNILTATRKCFRHIALDYVLQINVLQSKRRSEVLKSMLSYMYSHLTFFHQGYDLFSELEPYMKELGGQVKQLACSKNCCIRNSGDQSLGLKKKKNPIMINFEVKLGLVDSYVWGKNIVVAQQLDQLVVDAAKEKRDMEQKHSTIQQKAALQDFSSDESKLEYNVDAANGIFMEGYLFKRASNAFKMWNRRWFSIQNNQLVYQKKFKDNPTVVVEDLRLCTVKHCEDIERRFCFEVVSPTKSCMLQADSEKLRQAWIKAVQTSIATAYREKGDESEKLDRKSSSSTGSLDSGIESKEKLLKGESTLQRILGIAGNANCCDCGQGDPRWASINLGITLCIECSGIHRSLGVHFSKVRSLTLDTWEPELLKLMCELGNSVINGIYEARVEELLMKKPQPQDPRLEKEAYIKAKYVERKFVQKPSGIRPSEQRSKVTEGSNEKNRHSSSSDQSPALTPQPGTTSKSSGTSAAAAASSDEVRRESLFCPDELDSLFSYFDTSSKLRSTKNSNDGIRNNAEIRQDPLASVSSANSLCEKDVLELSVSEGEKEDTLECSDAVEPQPGLQLYQAAFERNLPEMAEALAHGADVNWVNNEESDATPLIRAVLGVCGSLWNSLNRLRKSHVANSNSSPQKQTLHSVQGKCFPSKIFDFCLLFQGSLVTCEFLLQNGAKVNNTDKHGKGPLHHATVLGHTGLHQSPKLCVCVWGGGNEPKQQERGGNPNIILQVCLLGLNKKIVTIVLRLAKMNEEMRESEGLYGQPGHYSNNSHTEIQYKKCIQEFISLQLDE</sequence>
<evidence type="ECO:0000313" key="19">
    <source>
        <dbReference type="Proteomes" id="UP000008672"/>
    </source>
</evidence>
<keyword evidence="10 14" id="KW-0040">ANK repeat</keyword>
<dbReference type="SUPFAM" id="SSF50729">
    <property type="entry name" value="PH domain-like"/>
    <property type="match status" value="1"/>
</dbReference>
<dbReference type="GeneTree" id="ENSGT00940000156389"/>
<dbReference type="Pfam" id="PF16746">
    <property type="entry name" value="BAR_3"/>
    <property type="match status" value="1"/>
</dbReference>
<dbReference type="InterPro" id="IPR037278">
    <property type="entry name" value="ARFGAP/RecO"/>
</dbReference>
<evidence type="ECO:0000256" key="11">
    <source>
        <dbReference type="ARBA" id="ARBA00023054"/>
    </source>
</evidence>
<keyword evidence="5 14" id="KW-0479">Metal-binding</keyword>
<keyword evidence="4" id="KW-1003">Cell membrane</keyword>
<dbReference type="eggNOG" id="KOG0521">
    <property type="taxonomic scope" value="Eukaryota"/>
</dbReference>
<keyword evidence="12" id="KW-0472">Membrane</keyword>
<feature type="domain" description="PH" evidence="16">
    <location>
        <begin position="251"/>
        <end position="346"/>
    </location>
</feature>
<dbReference type="InterPro" id="IPR011993">
    <property type="entry name" value="PH-like_dom_sf"/>
</dbReference>
<dbReference type="PROSITE" id="PS50115">
    <property type="entry name" value="ARFGAP"/>
    <property type="match status" value="1"/>
</dbReference>
<dbReference type="SUPFAM" id="SSF48403">
    <property type="entry name" value="Ankyrin repeat"/>
    <property type="match status" value="1"/>
</dbReference>
<dbReference type="EMBL" id="AFYH01019029">
    <property type="status" value="NOT_ANNOTATED_CDS"/>
    <property type="molecule type" value="Genomic_DNA"/>
</dbReference>
<dbReference type="InterPro" id="IPR036770">
    <property type="entry name" value="Ankyrin_rpt-contain_sf"/>
</dbReference>
<dbReference type="EMBL" id="AFYH01019032">
    <property type="status" value="NOT_ANNOTATED_CDS"/>
    <property type="molecule type" value="Genomic_DNA"/>
</dbReference>
<dbReference type="FunFam" id="1.20.1270.60:FF:000025">
    <property type="entry name" value="arf-GAP with coiled-coil, ANK repeat and PH domain-containing protein 2"/>
    <property type="match status" value="1"/>
</dbReference>
<keyword evidence="7 14" id="KW-0967">Endosome</keyword>
<comment type="domain">
    <text evidence="14">PH domain binds phospholipids including phosphatidic acid, phosphatidylinositol 3-phosphate, phosphatidylinositol 3,5-bisphosphate (PIP2) and phosphatidylinositol 3,4,5-trisphosphate (PIP3). May mediate protein binding to PIP2 or PIP3 containing membranes.</text>
</comment>
<dbReference type="FunFam" id="1.10.220.150:FF:000007">
    <property type="entry name" value="Arf-GAP with coiled-coil, ANK repeat and PH domain-containing protein 2"/>
    <property type="match status" value="1"/>
</dbReference>
<reference evidence="18" key="3">
    <citation type="submission" date="2025-09" db="UniProtKB">
        <authorList>
            <consortium name="Ensembl"/>
        </authorList>
    </citation>
    <scope>IDENTIFICATION</scope>
</reference>
<dbReference type="CDD" id="cd13250">
    <property type="entry name" value="PH_ACAP"/>
    <property type="match status" value="1"/>
</dbReference>
<dbReference type="PANTHER" id="PTHR23180">
    <property type="entry name" value="CENTAURIN/ARF"/>
    <property type="match status" value="1"/>
</dbReference>
<dbReference type="InterPro" id="IPR001164">
    <property type="entry name" value="ArfGAP_dom"/>
</dbReference>
<dbReference type="PROSITE" id="PS50003">
    <property type="entry name" value="PH_DOMAIN"/>
    <property type="match status" value="1"/>
</dbReference>
<dbReference type="Ensembl" id="ENSLACT00000018045.1">
    <property type="protein sequence ID" value="ENSLACP00000017915.1"/>
    <property type="gene ID" value="ENSLACG00000015785.2"/>
</dbReference>
<dbReference type="AlphaFoldDB" id="H3B7P4"/>
<dbReference type="SUPFAM" id="SSF57863">
    <property type="entry name" value="ArfGap/RecO-like zinc finger"/>
    <property type="match status" value="1"/>
</dbReference>
<dbReference type="Gene3D" id="1.25.40.20">
    <property type="entry name" value="Ankyrin repeat-containing domain"/>
    <property type="match status" value="1"/>
</dbReference>
<dbReference type="STRING" id="7897.ENSLACP00000017915"/>
<feature type="domain" description="Arf-GAP" evidence="17">
    <location>
        <begin position="384"/>
        <end position="506"/>
    </location>
</feature>
<accession>H3B7P4</accession>
<evidence type="ECO:0000256" key="1">
    <source>
        <dbReference type="ARBA" id="ARBA00004236"/>
    </source>
</evidence>
<protein>
    <recommendedName>
        <fullName evidence="14">Arf-GAP with coiled-coil, ANK repeat and PH domain-containing protein</fullName>
        <shortName evidence="14">Cnt-b</shortName>
    </recommendedName>
    <alternativeName>
        <fullName evidence="14">Centaurin-beta</fullName>
    </alternativeName>
</protein>
<evidence type="ECO:0000313" key="18">
    <source>
        <dbReference type="Ensembl" id="ENSLACP00000017915.1"/>
    </source>
</evidence>